<gene>
    <name evidence="1" type="ORF">GCM10023169_26660</name>
</gene>
<evidence type="ECO:0000313" key="2">
    <source>
        <dbReference type="Proteomes" id="UP001500622"/>
    </source>
</evidence>
<dbReference type="InterPro" id="IPR024524">
    <property type="entry name" value="DUF3800"/>
</dbReference>
<evidence type="ECO:0008006" key="3">
    <source>
        <dbReference type="Google" id="ProtNLM"/>
    </source>
</evidence>
<reference evidence="2" key="1">
    <citation type="journal article" date="2019" name="Int. J. Syst. Evol. Microbiol.">
        <title>The Global Catalogue of Microorganisms (GCM) 10K type strain sequencing project: providing services to taxonomists for standard genome sequencing and annotation.</title>
        <authorList>
            <consortium name="The Broad Institute Genomics Platform"/>
            <consortium name="The Broad Institute Genome Sequencing Center for Infectious Disease"/>
            <person name="Wu L."/>
            <person name="Ma J."/>
        </authorList>
    </citation>
    <scope>NUCLEOTIDE SEQUENCE [LARGE SCALE GENOMIC DNA]</scope>
    <source>
        <strain evidence="2">JCM 17810</strain>
    </source>
</reference>
<dbReference type="EMBL" id="BAABGN010000011">
    <property type="protein sequence ID" value="GAA4427096.1"/>
    <property type="molecule type" value="Genomic_DNA"/>
</dbReference>
<accession>A0ABP8LEW9</accession>
<evidence type="ECO:0000313" key="1">
    <source>
        <dbReference type="EMBL" id="GAA4427096.1"/>
    </source>
</evidence>
<protein>
    <recommendedName>
        <fullName evidence="3">DUF3800 domain-containing protein</fullName>
    </recommendedName>
</protein>
<comment type="caution">
    <text evidence="1">The sequence shown here is derived from an EMBL/GenBank/DDBJ whole genome shotgun (WGS) entry which is preliminary data.</text>
</comment>
<organism evidence="1 2">
    <name type="scientific">Georgenia halophila</name>
    <dbReference type="NCBI Taxonomy" id="620889"/>
    <lineage>
        <taxon>Bacteria</taxon>
        <taxon>Bacillati</taxon>
        <taxon>Actinomycetota</taxon>
        <taxon>Actinomycetes</taxon>
        <taxon>Micrococcales</taxon>
        <taxon>Bogoriellaceae</taxon>
        <taxon>Georgenia</taxon>
    </lineage>
</organism>
<dbReference type="RefSeq" id="WP_345216748.1">
    <property type="nucleotide sequence ID" value="NZ_BAABGN010000011.1"/>
</dbReference>
<sequence>MLLCFVDESDQGDFHGFAGLMADEHATKAITDSLNRTMRQVAVDWGIPATTELHGHPIFHNKEDWKHVPTRVRVGVFHKVFEAIVAEDVVILLRWVHVTRLAERQARNFYPVNFPPEQVCFQHILQRAQQVSATRDTYTLIIADDRHDRDRHRERFATYQTEGTPGVYMQTNLDRLLDTVHFAPSHMSRMLQAADMLAFIYRRVHTVTESDPRASREMAKLWNTLVDSGRVHNEGNWP</sequence>
<dbReference type="Pfam" id="PF12686">
    <property type="entry name" value="DUF3800"/>
    <property type="match status" value="1"/>
</dbReference>
<dbReference type="Proteomes" id="UP001500622">
    <property type="component" value="Unassembled WGS sequence"/>
</dbReference>
<keyword evidence="2" id="KW-1185">Reference proteome</keyword>
<proteinExistence type="predicted"/>
<name>A0ABP8LEW9_9MICO</name>